<keyword evidence="11" id="KW-1185">Reference proteome</keyword>
<dbReference type="Gene3D" id="1.20.1560.10">
    <property type="entry name" value="ABC transporter type 1, transmembrane domain"/>
    <property type="match status" value="1"/>
</dbReference>
<name>A0ABY5S6T2_9BACL</name>
<organism evidence="10 11">
    <name type="scientific">Paenibacillus spongiae</name>
    <dbReference type="NCBI Taxonomy" id="2909671"/>
    <lineage>
        <taxon>Bacteria</taxon>
        <taxon>Bacillati</taxon>
        <taxon>Bacillota</taxon>
        <taxon>Bacilli</taxon>
        <taxon>Bacillales</taxon>
        <taxon>Paenibacillaceae</taxon>
        <taxon>Paenibacillus</taxon>
    </lineage>
</organism>
<dbReference type="InterPro" id="IPR027417">
    <property type="entry name" value="P-loop_NTPase"/>
</dbReference>
<dbReference type="SUPFAM" id="SSF90123">
    <property type="entry name" value="ABC transporter transmembrane region"/>
    <property type="match status" value="1"/>
</dbReference>
<feature type="transmembrane region" description="Helical" evidence="7">
    <location>
        <begin position="20"/>
        <end position="40"/>
    </location>
</feature>
<keyword evidence="6 7" id="KW-0472">Membrane</keyword>
<evidence type="ECO:0000256" key="4">
    <source>
        <dbReference type="ARBA" id="ARBA00022840"/>
    </source>
</evidence>
<keyword evidence="2 7" id="KW-0812">Transmembrane</keyword>
<evidence type="ECO:0000256" key="1">
    <source>
        <dbReference type="ARBA" id="ARBA00004651"/>
    </source>
</evidence>
<comment type="subcellular location">
    <subcellularLocation>
        <location evidence="1">Cell membrane</location>
        <topology evidence="1">Multi-pass membrane protein</topology>
    </subcellularLocation>
</comment>
<dbReference type="CDD" id="cd18541">
    <property type="entry name" value="ABC_6TM_TmrB_like"/>
    <property type="match status" value="1"/>
</dbReference>
<dbReference type="PANTHER" id="PTHR43394:SF1">
    <property type="entry name" value="ATP-BINDING CASSETTE SUB-FAMILY B MEMBER 10, MITOCHONDRIAL"/>
    <property type="match status" value="1"/>
</dbReference>
<dbReference type="InterPro" id="IPR036640">
    <property type="entry name" value="ABC1_TM_sf"/>
</dbReference>
<dbReference type="SUPFAM" id="SSF52540">
    <property type="entry name" value="P-loop containing nucleoside triphosphate hydrolases"/>
    <property type="match status" value="1"/>
</dbReference>
<dbReference type="InterPro" id="IPR011527">
    <property type="entry name" value="ABC1_TM_dom"/>
</dbReference>
<accession>A0ABY5S6T2</accession>
<dbReference type="Proteomes" id="UP001057877">
    <property type="component" value="Chromosome"/>
</dbReference>
<dbReference type="RefSeq" id="WP_258385706.1">
    <property type="nucleotide sequence ID" value="NZ_CP091430.1"/>
</dbReference>
<evidence type="ECO:0000256" key="2">
    <source>
        <dbReference type="ARBA" id="ARBA00022692"/>
    </source>
</evidence>
<evidence type="ECO:0000256" key="5">
    <source>
        <dbReference type="ARBA" id="ARBA00022989"/>
    </source>
</evidence>
<protein>
    <submittedName>
        <fullName evidence="10">ATP-binding cassette domain-containing protein</fullName>
    </submittedName>
</protein>
<proteinExistence type="predicted"/>
<dbReference type="InterPro" id="IPR017871">
    <property type="entry name" value="ABC_transporter-like_CS"/>
</dbReference>
<keyword evidence="5 7" id="KW-1133">Transmembrane helix</keyword>
<dbReference type="InterPro" id="IPR003593">
    <property type="entry name" value="AAA+_ATPase"/>
</dbReference>
<reference evidence="10" key="1">
    <citation type="submission" date="2022-01" db="EMBL/GenBank/DDBJ databases">
        <title>Paenibacillus spongiae sp. nov., isolated from marine sponge.</title>
        <authorList>
            <person name="Li Z."/>
            <person name="Zhang M."/>
        </authorList>
    </citation>
    <scope>NUCLEOTIDE SEQUENCE</scope>
    <source>
        <strain evidence="10">PHS-Z3</strain>
    </source>
</reference>
<keyword evidence="4 10" id="KW-0067">ATP-binding</keyword>
<feature type="domain" description="ABC transporter" evidence="8">
    <location>
        <begin position="337"/>
        <end position="572"/>
    </location>
</feature>
<dbReference type="PANTHER" id="PTHR43394">
    <property type="entry name" value="ATP-DEPENDENT PERMEASE MDL1, MITOCHONDRIAL"/>
    <property type="match status" value="1"/>
</dbReference>
<dbReference type="Gene3D" id="3.40.50.300">
    <property type="entry name" value="P-loop containing nucleotide triphosphate hydrolases"/>
    <property type="match status" value="1"/>
</dbReference>
<dbReference type="InterPro" id="IPR039421">
    <property type="entry name" value="Type_1_exporter"/>
</dbReference>
<evidence type="ECO:0000256" key="7">
    <source>
        <dbReference type="SAM" id="Phobius"/>
    </source>
</evidence>
<feature type="domain" description="ABC transmembrane type-1" evidence="9">
    <location>
        <begin position="20"/>
        <end position="304"/>
    </location>
</feature>
<feature type="transmembrane region" description="Helical" evidence="7">
    <location>
        <begin position="275"/>
        <end position="295"/>
    </location>
</feature>
<dbReference type="Pfam" id="PF00005">
    <property type="entry name" value="ABC_tran"/>
    <property type="match status" value="1"/>
</dbReference>
<evidence type="ECO:0000259" key="8">
    <source>
        <dbReference type="PROSITE" id="PS50893"/>
    </source>
</evidence>
<evidence type="ECO:0000313" key="11">
    <source>
        <dbReference type="Proteomes" id="UP001057877"/>
    </source>
</evidence>
<evidence type="ECO:0000256" key="6">
    <source>
        <dbReference type="ARBA" id="ARBA00023136"/>
    </source>
</evidence>
<feature type="transmembrane region" description="Helical" evidence="7">
    <location>
        <begin position="127"/>
        <end position="151"/>
    </location>
</feature>
<gene>
    <name evidence="10" type="ORF">L1F29_30085</name>
</gene>
<evidence type="ECO:0000259" key="9">
    <source>
        <dbReference type="PROSITE" id="PS50929"/>
    </source>
</evidence>
<dbReference type="EMBL" id="CP091430">
    <property type="protein sequence ID" value="UVI29617.1"/>
    <property type="molecule type" value="Genomic_DNA"/>
</dbReference>
<dbReference type="InterPro" id="IPR003439">
    <property type="entry name" value="ABC_transporter-like_ATP-bd"/>
</dbReference>
<evidence type="ECO:0000313" key="10">
    <source>
        <dbReference type="EMBL" id="UVI29617.1"/>
    </source>
</evidence>
<dbReference type="PROSITE" id="PS50929">
    <property type="entry name" value="ABC_TM1F"/>
    <property type="match status" value="1"/>
</dbReference>
<evidence type="ECO:0000256" key="3">
    <source>
        <dbReference type="ARBA" id="ARBA00022741"/>
    </source>
</evidence>
<dbReference type="PROSITE" id="PS00211">
    <property type="entry name" value="ABC_TRANSPORTER_1"/>
    <property type="match status" value="1"/>
</dbReference>
<dbReference type="GO" id="GO:0005524">
    <property type="term" value="F:ATP binding"/>
    <property type="evidence" value="ECO:0007669"/>
    <property type="project" value="UniProtKB-KW"/>
</dbReference>
<feature type="transmembrane region" description="Helical" evidence="7">
    <location>
        <begin position="157"/>
        <end position="179"/>
    </location>
</feature>
<dbReference type="Pfam" id="PF00664">
    <property type="entry name" value="ABC_membrane"/>
    <property type="match status" value="1"/>
</dbReference>
<keyword evidence="3" id="KW-0547">Nucleotide-binding</keyword>
<dbReference type="SMART" id="SM00382">
    <property type="entry name" value="AAA"/>
    <property type="match status" value="1"/>
</dbReference>
<sequence length="580" mass="64288">MIAVLHKLGWFFKLEKKRYITAIALLIICGILEVFPPMMVGSAIDSIQLGTLTWESMTTTLVMLVILTILTYAISYIWQYKLFGAAFVVEKMMRSKLMRQFLRMTPTFYERNRTGDLMARATNDLQALSMTAGFGLLTFIDSTLWMATLLVTMSVFVSWKLTLVAILPLPFMAILVSIFGTKIHSRFSDAQDAFGAMNDGVLETISGTRVTRAYVQERASEKRFAEVTDDVLRKNIAVVRIDALFEPTVKIFVGASYLIGLGYGANLVYHNELTIGGLVAFNVYLGMLIWPMFAIGEMINIMQRGNASLDRVIETLGAKSDVPDPVDTKPVSAAGQIEFRNVTFRYPSSTVDNLSGVTFTLQQGQTLGIVGRTGSGKTTLIKQLLREYPLGQGQIAIASTPIDRIDMDRLKSWYGYVPQEQFLFSRTVKNNILFGRDGADEAELERAISASAFKKDLTFLPSGMSTLVGEKGVALSGGQKQRVSIARALIADPDILLLDDAMSAVDARTEAEIIANIRSERAGKTTLITTHRLSAVQHADWILVLDEGKVIEQGTHEALMRQGGWYSEQYVRQQIEAANE</sequence>
<feature type="transmembrane region" description="Helical" evidence="7">
    <location>
        <begin position="60"/>
        <end position="89"/>
    </location>
</feature>
<dbReference type="PROSITE" id="PS50893">
    <property type="entry name" value="ABC_TRANSPORTER_2"/>
    <property type="match status" value="1"/>
</dbReference>